<dbReference type="Gene3D" id="1.10.238.10">
    <property type="entry name" value="EF-hand"/>
    <property type="match status" value="2"/>
</dbReference>
<accession>A0A812L2W4</accession>
<evidence type="ECO:0000256" key="16">
    <source>
        <dbReference type="ARBA" id="ARBA00024347"/>
    </source>
</evidence>
<feature type="compositionally biased region" description="Basic and acidic residues" evidence="20">
    <location>
        <begin position="1691"/>
        <end position="1702"/>
    </location>
</feature>
<dbReference type="SUPFAM" id="SSF48403">
    <property type="entry name" value="Ankyrin repeat"/>
    <property type="match status" value="1"/>
</dbReference>
<feature type="region of interest" description="Disordered" evidence="20">
    <location>
        <begin position="2209"/>
        <end position="2299"/>
    </location>
</feature>
<keyword evidence="10" id="KW-0862">Zinc</keyword>
<dbReference type="SMART" id="SM01336">
    <property type="entry name" value="zf-PARP"/>
    <property type="match status" value="1"/>
</dbReference>
<dbReference type="Pfam" id="PF01129">
    <property type="entry name" value="ART"/>
    <property type="match status" value="1"/>
</dbReference>
<dbReference type="PANTHER" id="PTHR10037:SF62">
    <property type="entry name" value="SODIUM CHANNEL PROTEIN 60E"/>
    <property type="match status" value="1"/>
</dbReference>
<feature type="transmembrane region" description="Helical" evidence="21">
    <location>
        <begin position="1306"/>
        <end position="1329"/>
    </location>
</feature>
<dbReference type="PROSITE" id="PS51977">
    <property type="entry name" value="WGR"/>
    <property type="match status" value="1"/>
</dbReference>
<evidence type="ECO:0000256" key="18">
    <source>
        <dbReference type="PROSITE-ProRule" id="PRU00023"/>
    </source>
</evidence>
<dbReference type="GO" id="GO:0003950">
    <property type="term" value="F:NAD+ poly-ADP-ribosyltransferase activity"/>
    <property type="evidence" value="ECO:0007669"/>
    <property type="project" value="InterPro"/>
</dbReference>
<dbReference type="GO" id="GO:0005248">
    <property type="term" value="F:voltage-gated sodium channel activity"/>
    <property type="evidence" value="ECO:0007669"/>
    <property type="project" value="TreeGrafter"/>
</dbReference>
<dbReference type="InterPro" id="IPR036930">
    <property type="entry name" value="WGR_dom_sf"/>
</dbReference>
<reference evidence="26" key="1">
    <citation type="submission" date="2021-02" db="EMBL/GenBank/DDBJ databases">
        <authorList>
            <person name="Dougan E. K."/>
            <person name="Rhodes N."/>
            <person name="Thang M."/>
            <person name="Chan C."/>
        </authorList>
    </citation>
    <scope>NUCLEOTIDE SEQUENCE</scope>
</reference>
<dbReference type="InterPro" id="IPR008893">
    <property type="entry name" value="WGR_domain"/>
</dbReference>
<dbReference type="InterPro" id="IPR036957">
    <property type="entry name" value="Znf_PARP_sf"/>
</dbReference>
<dbReference type="SUPFAM" id="SSF56399">
    <property type="entry name" value="ADP-ribosylation"/>
    <property type="match status" value="1"/>
</dbReference>
<dbReference type="EC" id="2.4.2.31" evidence="19"/>
<dbReference type="Gene3D" id="3.30.1740.10">
    <property type="entry name" value="Zinc finger, PARP-type"/>
    <property type="match status" value="1"/>
</dbReference>
<dbReference type="PANTHER" id="PTHR10037">
    <property type="entry name" value="VOLTAGE-GATED CATION CHANNEL CALCIUM AND SODIUM"/>
    <property type="match status" value="1"/>
</dbReference>
<comment type="similarity">
    <text evidence="3 19">Belongs to the Arg-specific ADP-ribosyltransferase family.</text>
</comment>
<dbReference type="Pfam" id="PF13499">
    <property type="entry name" value="EF-hand_7"/>
    <property type="match status" value="1"/>
</dbReference>
<dbReference type="PROSITE" id="PS50088">
    <property type="entry name" value="ANK_REPEAT"/>
    <property type="match status" value="1"/>
</dbReference>
<dbReference type="Pfam" id="PF00520">
    <property type="entry name" value="Ion_trans"/>
    <property type="match status" value="2"/>
</dbReference>
<dbReference type="Pfam" id="PF02877">
    <property type="entry name" value="PARP_reg"/>
    <property type="match status" value="1"/>
</dbReference>
<evidence type="ECO:0000313" key="26">
    <source>
        <dbReference type="EMBL" id="CAE7234496.1"/>
    </source>
</evidence>
<evidence type="ECO:0000256" key="11">
    <source>
        <dbReference type="ARBA" id="ARBA00022837"/>
    </source>
</evidence>
<evidence type="ECO:0000256" key="10">
    <source>
        <dbReference type="ARBA" id="ARBA00022833"/>
    </source>
</evidence>
<evidence type="ECO:0000256" key="7">
    <source>
        <dbReference type="ARBA" id="ARBA00022695"/>
    </source>
</evidence>
<dbReference type="InterPro" id="IPR043203">
    <property type="entry name" value="VGCC_Ca_Na"/>
</dbReference>
<dbReference type="InterPro" id="IPR000768">
    <property type="entry name" value="ART"/>
</dbReference>
<proteinExistence type="inferred from homology"/>
<evidence type="ECO:0000259" key="25">
    <source>
        <dbReference type="PROSITE" id="PS51977"/>
    </source>
</evidence>
<dbReference type="Pfam" id="PF00645">
    <property type="entry name" value="zf-PARP"/>
    <property type="match status" value="1"/>
</dbReference>
<evidence type="ECO:0000256" key="9">
    <source>
        <dbReference type="ARBA" id="ARBA00022771"/>
    </source>
</evidence>
<evidence type="ECO:0000313" key="27">
    <source>
        <dbReference type="Proteomes" id="UP000601435"/>
    </source>
</evidence>
<evidence type="ECO:0000256" key="3">
    <source>
        <dbReference type="ARBA" id="ARBA00009558"/>
    </source>
</evidence>
<dbReference type="EMBL" id="CAJNJA010008254">
    <property type="protein sequence ID" value="CAE7234496.1"/>
    <property type="molecule type" value="Genomic_DNA"/>
</dbReference>
<feature type="compositionally biased region" description="Basic and acidic residues" evidence="20">
    <location>
        <begin position="1834"/>
        <end position="1843"/>
    </location>
</feature>
<evidence type="ECO:0000256" key="6">
    <source>
        <dbReference type="ARBA" id="ARBA00022692"/>
    </source>
</evidence>
<keyword evidence="11" id="KW-0106">Calcium</keyword>
<comment type="catalytic activity">
    <reaction evidence="17 19">
        <text>L-arginyl-[protein] + NAD(+) = N(omega)-(ADP-D-ribosyl)-L-arginyl-[protein] + nicotinamide + H(+)</text>
        <dbReference type="Rhea" id="RHEA:19149"/>
        <dbReference type="Rhea" id="RHEA-COMP:10532"/>
        <dbReference type="Rhea" id="RHEA-COMP:15087"/>
        <dbReference type="ChEBI" id="CHEBI:15378"/>
        <dbReference type="ChEBI" id="CHEBI:17154"/>
        <dbReference type="ChEBI" id="CHEBI:29965"/>
        <dbReference type="ChEBI" id="CHEBI:57540"/>
        <dbReference type="ChEBI" id="CHEBI:142554"/>
        <dbReference type="EC" id="2.4.2.31"/>
    </reaction>
</comment>
<evidence type="ECO:0000256" key="17">
    <source>
        <dbReference type="ARBA" id="ARBA00047597"/>
    </source>
</evidence>
<dbReference type="SMART" id="SM00248">
    <property type="entry name" value="ANK"/>
    <property type="match status" value="1"/>
</dbReference>
<dbReference type="Gene3D" id="1.25.40.10">
    <property type="entry name" value="Tetratricopeptide repeat domain"/>
    <property type="match status" value="1"/>
</dbReference>
<feature type="transmembrane region" description="Helical" evidence="21">
    <location>
        <begin position="323"/>
        <end position="345"/>
    </location>
</feature>
<dbReference type="SUPFAM" id="SSF48452">
    <property type="entry name" value="TPR-like"/>
    <property type="match status" value="1"/>
</dbReference>
<dbReference type="InterPro" id="IPR036869">
    <property type="entry name" value="J_dom_sf"/>
</dbReference>
<feature type="transmembrane region" description="Helical" evidence="21">
    <location>
        <begin position="144"/>
        <end position="163"/>
    </location>
</feature>
<dbReference type="FunFam" id="2.20.140.10:FF:000001">
    <property type="entry name" value="Poly [ADP-ribose] polymerase"/>
    <property type="match status" value="1"/>
</dbReference>
<feature type="compositionally biased region" description="Basic and acidic residues" evidence="20">
    <location>
        <begin position="1083"/>
        <end position="1103"/>
    </location>
</feature>
<feature type="domain" description="PARP-type" evidence="22">
    <location>
        <begin position="1994"/>
        <end position="2081"/>
    </location>
</feature>
<dbReference type="SUPFAM" id="SSF81324">
    <property type="entry name" value="Voltage-gated potassium channels"/>
    <property type="match status" value="2"/>
</dbReference>
<keyword evidence="5 19" id="KW-0808">Transferase</keyword>
<evidence type="ECO:0000259" key="22">
    <source>
        <dbReference type="PROSITE" id="PS50064"/>
    </source>
</evidence>
<evidence type="ECO:0000259" key="23">
    <source>
        <dbReference type="PROSITE" id="PS50222"/>
    </source>
</evidence>
<evidence type="ECO:0000256" key="1">
    <source>
        <dbReference type="ARBA" id="ARBA00004123"/>
    </source>
</evidence>
<feature type="transmembrane region" description="Helical" evidence="21">
    <location>
        <begin position="1365"/>
        <end position="1388"/>
    </location>
</feature>
<dbReference type="PROSITE" id="PS50222">
    <property type="entry name" value="EF_HAND_2"/>
    <property type="match status" value="3"/>
</dbReference>
<feature type="domain" description="EF-hand" evidence="23">
    <location>
        <begin position="413"/>
        <end position="448"/>
    </location>
</feature>
<dbReference type="InterPro" id="IPR011992">
    <property type="entry name" value="EF-hand-dom_pair"/>
</dbReference>
<feature type="region of interest" description="Disordered" evidence="20">
    <location>
        <begin position="1812"/>
        <end position="1870"/>
    </location>
</feature>
<evidence type="ECO:0000256" key="19">
    <source>
        <dbReference type="RuleBase" id="RU361228"/>
    </source>
</evidence>
<feature type="domain" description="WGR" evidence="25">
    <location>
        <begin position="2306"/>
        <end position="2399"/>
    </location>
</feature>
<evidence type="ECO:0000256" key="20">
    <source>
        <dbReference type="SAM" id="MobiDB-lite"/>
    </source>
</evidence>
<dbReference type="InterPro" id="IPR002110">
    <property type="entry name" value="Ankyrin_rpt"/>
</dbReference>
<dbReference type="InterPro" id="IPR005821">
    <property type="entry name" value="Ion_trans_dom"/>
</dbReference>
<dbReference type="InterPro" id="IPR002048">
    <property type="entry name" value="EF_hand_dom"/>
</dbReference>
<feature type="compositionally biased region" description="Low complexity" evidence="20">
    <location>
        <begin position="14"/>
        <end position="35"/>
    </location>
</feature>
<feature type="transmembrane region" description="Helical" evidence="21">
    <location>
        <begin position="1272"/>
        <end position="1294"/>
    </location>
</feature>
<dbReference type="InterPro" id="IPR011990">
    <property type="entry name" value="TPR-like_helical_dom_sf"/>
</dbReference>
<keyword evidence="4 19" id="KW-0328">Glycosyltransferase</keyword>
<comment type="similarity">
    <text evidence="16">Belongs to the ARTD/PARP family.</text>
</comment>
<dbReference type="InterPro" id="IPR018247">
    <property type="entry name" value="EF_Hand_1_Ca_BS"/>
</dbReference>
<keyword evidence="19" id="KW-0521">NADP</keyword>
<dbReference type="PROSITE" id="PS00018">
    <property type="entry name" value="EF_HAND_1"/>
    <property type="match status" value="3"/>
</dbReference>
<feature type="region of interest" description="Disordered" evidence="20">
    <location>
        <begin position="2093"/>
        <end position="2149"/>
    </location>
</feature>
<keyword evidence="27" id="KW-1185">Reference proteome</keyword>
<dbReference type="InterPro" id="IPR001510">
    <property type="entry name" value="Znf_PARP"/>
</dbReference>
<dbReference type="SUPFAM" id="SSF47587">
    <property type="entry name" value="Domain of poly(ADP-ribose) polymerase"/>
    <property type="match status" value="1"/>
</dbReference>
<feature type="region of interest" description="Disordered" evidence="20">
    <location>
        <begin position="1691"/>
        <end position="1713"/>
    </location>
</feature>
<keyword evidence="13 19" id="KW-0520">NAD</keyword>
<dbReference type="OrthoDB" id="425186at2759"/>
<dbReference type="GO" id="GO:0005634">
    <property type="term" value="C:nucleus"/>
    <property type="evidence" value="ECO:0007669"/>
    <property type="project" value="UniProtKB-SubCell"/>
</dbReference>
<evidence type="ECO:0000259" key="24">
    <source>
        <dbReference type="PROSITE" id="PS51060"/>
    </source>
</evidence>
<dbReference type="Gene3D" id="1.10.287.70">
    <property type="match status" value="2"/>
</dbReference>
<feature type="region of interest" description="Disordered" evidence="20">
    <location>
        <begin position="1"/>
        <end position="48"/>
    </location>
</feature>
<evidence type="ECO:0000256" key="15">
    <source>
        <dbReference type="ARBA" id="ARBA00023242"/>
    </source>
</evidence>
<name>A0A812L2W4_9DINO</name>
<dbReference type="PROSITE" id="PS50297">
    <property type="entry name" value="ANK_REP_REGION"/>
    <property type="match status" value="1"/>
</dbReference>
<comment type="caution">
    <text evidence="26">The sequence shown here is derived from an EMBL/GenBank/DDBJ whole genome shotgun (WGS) entry which is preliminary data.</text>
</comment>
<dbReference type="PROSITE" id="PS50064">
    <property type="entry name" value="ZF_PARP_2"/>
    <property type="match status" value="1"/>
</dbReference>
<feature type="transmembrane region" description="Helical" evidence="21">
    <location>
        <begin position="1341"/>
        <end position="1359"/>
    </location>
</feature>
<dbReference type="GO" id="GO:0001518">
    <property type="term" value="C:voltage-gated sodium channel complex"/>
    <property type="evidence" value="ECO:0007669"/>
    <property type="project" value="TreeGrafter"/>
</dbReference>
<feature type="compositionally biased region" description="Basic and acidic residues" evidence="20">
    <location>
        <begin position="923"/>
        <end position="937"/>
    </location>
</feature>
<dbReference type="InterPro" id="IPR036616">
    <property type="entry name" value="Poly(ADP-ribose)pol_reg_dom_sf"/>
</dbReference>
<organism evidence="26 27">
    <name type="scientific">Symbiodinium necroappetens</name>
    <dbReference type="NCBI Taxonomy" id="1628268"/>
    <lineage>
        <taxon>Eukaryota</taxon>
        <taxon>Sar</taxon>
        <taxon>Alveolata</taxon>
        <taxon>Dinophyceae</taxon>
        <taxon>Suessiales</taxon>
        <taxon>Symbiodiniaceae</taxon>
        <taxon>Symbiodinium</taxon>
    </lineage>
</organism>
<feature type="domain" description="EF-hand" evidence="23">
    <location>
        <begin position="369"/>
        <end position="404"/>
    </location>
</feature>
<feature type="transmembrane region" description="Helical" evidence="21">
    <location>
        <begin position="107"/>
        <end position="124"/>
    </location>
</feature>
<feature type="region of interest" description="Disordered" evidence="20">
    <location>
        <begin position="516"/>
        <end position="541"/>
    </location>
</feature>
<sequence length="2708" mass="300141">MPTAHDEFSPGGLSNSRTQFSSDSSSGQNGSSLLRIPSESDSDDLDLNGETGFQRGISPCSANSEFSAVSASKRRVSESLARDFIRAQSEVQQALTMKLRINRFRNSLALSNFMALIIFADAYANCCDIDARAAGTELPLWLTIMSEVCLGIYTAEFLLSVFFDGWAMCCDRLKVLDALLVACGYIELLLNALLPGNVFSSLSVIRILRLVRILRLLKILRKVKALRELQKLIKMLNTCLKALFWSFCFCFLVMTVWAMLIVESVHPFVQDFPDEFFSDCNYCEFATSSVMHANLLLFKTVIAGDGWGELAVPVILAAPETSIVFIGAYLTIVFGVLNLIVAVVVDQFAEARERDVLNLAEELDHDMRTDRTRLKKMFDRIDKDGEGQLSLEQLMSGARNDAELQSRLKVMDIDEGDLHELFQMIDVDGSGTIELEEFIRPLSRWVHDSKTAPRFIKYNLLRTMHQQEELHKHVEIGFVNVNSKIDSVAADLKKITRLYTASTRSVYRAGEHRAGAASSGEDFVEQPHSSKPVTLKEVSPDDSLEMAVERLRKIVLKSTEAALEGSAAMMESLLRESVRTELRRTASEAFPSRGPSIAPSILTTQESMFDNSLSAKMPESGPRDGPQGTISLFADKDRVNPPPWQGGKADVAMSEHVNRLAGFDRRCQLLKYSGQRINGLGVTSGRGRQVIATARSADMILMVLDATKDDAQRQLLTKELNDVGIRLNKARPKISVTKTKTGGFKFNATCTLTEEVCDSFCCTGPIRPLFRYGNGGTVASAFGFRGRFSRPDKNSSTSAAYDELVSLTSADETTDHDDVGTTEATKAAGAATKTAGATTDAAGGTTKAAGAISEAAGATSKAAGAIREAAGATTDAAGGTTKAAGAISEAAAAATKAVGEPQARQQEPQARQQRPQPKQQEPQPRRQEPLPERKEEAAPASQANWQEEREQRWRQDAQRAKEETRRQRLISEVTRISQIDAANFIRLLELNMHYSPKELEQQKRALVLLLHPDKASTLAQDAALEAQARCAYDAVCNAYEAAKQQLLRHSTDAHTWDARASMAADATKGSLRAVSPEQTQRARTGDQRRDRTLRTLYRLREPMSDSDGGTDGSEEKVKLLKPKQLVQHQFLATKQCFDGTGRVLPETWLHNPWVQRTFDGIGRIKSLTQSPSDHTDNNQDHLLETLEGLRSIRYRSLEKPPWLDGDGNVIWSPLRIRVANFVLSQSFETVMGMIIVGNICLIVFEANQDARCIPEYVDRGRECPYGTESIEWLFYTNLTLLLVYSVECCIRWYVERTGFFCNKWNMIDLVTVLLGWVSMVLASVVNLSILRLSRLIRVLRAIRVFISIPEFYLLVTGLYSSIKAIFFGAMMLLFVIVFWAIVAVEILHPVMARMDWQRLDCPDCMYRFSDVFSAGVTLFQQIVAGDSWGELSLPLIAENPWISVMLFAIMMTISLGVMNLILAVIVERATEARENDQEQRIKKKEEERAKNMVELAVLCANLDKDESGTVSLEEMQEGYDSDKNFKMLMDQMDIKRDEMEVIFHVLDSDNSGNLSYLEFCKNLGSFFKRDPIIMHSLVQCTVLDVKKLIQKEVVSVMREQHAEMMREQRKLLAAFGLLAGSEPRDVPVPAPKLPEIALRSRAPLETMERIQAELEPLMAKIERIAEVLDAPSAEQGRPEDRPGLSLEALAREEQGNEVKQDDSSTAPRRRSDPEVEVQYAVMCDSFQRRADEAERLQRRLYNAIQYLSAVGVVTTSDVCPALQDSANELQESEELSALRATADVCSSALESGDAQALRRAVHAGRSVAERLHSTGTRASGAEQPKKLWLQSWRPRVDPDREDPVSQVEPPKAPLPPVSAGAPEPENQQLQHKKDQADAKVRAAEHSEALRLYEELLEEPLERNRVAVLCNAALCALKVAPSQCRWPWVKHMLKLALKYSSAALEMEPTNVKAHFRRGCALEALERFRWDTSAVKSSTGHKTLDKPDSVLDMSTYGWSYAPTNRATCKGKCGEKIAKGAVRLGVSSEVGDHTMVSYRCLACVTDKQVANIILKVGSLDSVDGFDGLEEDDQAAVLEKAPGCGGVKAKAKAKASGSKAVRKAAAKPKPEAKARAPKGKAAPKERAAPKGKAAAKEKAAPKRKAVPPAAKQHEFLDKAKEYDLKAVKDMLDEHPDLINVQPAGRWSALHQFAEKGDVEAVRYLLKRGADRNVKTKDGQTPEEVAHEDVQDIFNEEEEAEEDEEEAEEEDEEAEAEEPPEEEKKGAKRKAPEKPPASPKKVVKPAEASPSPAKKAKTSRPVDAAVPNRDTFSVAGDWSVLLNQTNVGANNNKFYRIQVLEDTKSKYYCWTRWGRVGATGQHNLSPCPSEESAQAMFKSKFKDKSGVHYDMKDAHDWKPIVGKYTLVDTEEQEGEGGESAPLGKLTENQIEKGQEVLQRIETALAKKNDKQLADLSSEYYTLIPHDFGFKVPPAIKTSAMLEAEEELLKFYLRMGFEEVQAEDDGLLPISGVMSLPLPKDLETACSGICTAGSIKSSMARGKKHQEKQSGGPSKAMESHLYGAIMLYTSNAIYKQLNAALRSEDRNKIKKYKPYLRLLFEALNRLPQQTRTLWRGIGVDLYDQYAVGSTITWWGVSSCTSDQQVAKNFMKGCGSACTLLTVKTKTAADISEITFYGNEKESLLAPGTQLKVVNSVRKGKVSEISLEEVGRAVD</sequence>
<dbReference type="Gene3D" id="1.20.120.350">
    <property type="entry name" value="Voltage-gated potassium channels. Chain C"/>
    <property type="match status" value="2"/>
</dbReference>
<feature type="transmembrane region" description="Helical" evidence="21">
    <location>
        <begin position="1441"/>
        <end position="1466"/>
    </location>
</feature>
<dbReference type="Proteomes" id="UP000601435">
    <property type="component" value="Unassembled WGS sequence"/>
</dbReference>
<keyword evidence="7" id="KW-0548">Nucleotidyltransferase</keyword>
<evidence type="ECO:0000256" key="12">
    <source>
        <dbReference type="ARBA" id="ARBA00022989"/>
    </source>
</evidence>
<dbReference type="Gene3D" id="6.10.140.1070">
    <property type="match status" value="1"/>
</dbReference>
<evidence type="ECO:0000256" key="2">
    <source>
        <dbReference type="ARBA" id="ARBA00004141"/>
    </source>
</evidence>
<keyword evidence="8" id="KW-0479">Metal-binding</keyword>
<feature type="compositionally biased region" description="Basic and acidic residues" evidence="20">
    <location>
        <begin position="2209"/>
        <end position="2225"/>
    </location>
</feature>
<feature type="domain" description="EF-hand" evidence="23">
    <location>
        <begin position="1534"/>
        <end position="1569"/>
    </location>
</feature>
<feature type="domain" description="PARP alpha-helical" evidence="24">
    <location>
        <begin position="2375"/>
        <end position="2497"/>
    </location>
</feature>
<evidence type="ECO:0000256" key="14">
    <source>
        <dbReference type="ARBA" id="ARBA00023136"/>
    </source>
</evidence>
<feature type="compositionally biased region" description="Basic and acidic residues" evidence="20">
    <location>
        <begin position="2118"/>
        <end position="2136"/>
    </location>
</feature>
<dbReference type="PROSITE" id="PS51996">
    <property type="entry name" value="TR_MART"/>
    <property type="match status" value="1"/>
</dbReference>
<dbReference type="Pfam" id="PF00023">
    <property type="entry name" value="Ank"/>
    <property type="match status" value="1"/>
</dbReference>
<feature type="compositionally biased region" description="Acidic residues" evidence="20">
    <location>
        <begin position="2229"/>
        <end position="2256"/>
    </location>
</feature>
<feature type="compositionally biased region" description="Low complexity" evidence="20">
    <location>
        <begin position="893"/>
        <end position="922"/>
    </location>
</feature>
<dbReference type="SMART" id="SM00773">
    <property type="entry name" value="WGR"/>
    <property type="match status" value="1"/>
</dbReference>
<keyword evidence="18" id="KW-0040">ANK repeat</keyword>
<feature type="compositionally biased region" description="Basic and acidic residues" evidence="20">
    <location>
        <begin position="2257"/>
        <end position="2268"/>
    </location>
</feature>
<feature type="compositionally biased region" description="Basic and acidic residues" evidence="20">
    <location>
        <begin position="946"/>
        <end position="965"/>
    </location>
</feature>
<dbReference type="PROSITE" id="PS51060">
    <property type="entry name" value="PARP_ALPHA_HD"/>
    <property type="match status" value="1"/>
</dbReference>
<dbReference type="GO" id="GO:0003677">
    <property type="term" value="F:DNA binding"/>
    <property type="evidence" value="ECO:0007669"/>
    <property type="project" value="InterPro"/>
</dbReference>
<feature type="repeat" description="ANK" evidence="18">
    <location>
        <begin position="2180"/>
        <end position="2212"/>
    </location>
</feature>
<gene>
    <name evidence="26" type="primary">Parp2</name>
    <name evidence="26" type="ORF">SNEC2469_LOCUS3834</name>
</gene>
<dbReference type="SUPFAM" id="SSF47473">
    <property type="entry name" value="EF-hand"/>
    <property type="match status" value="1"/>
</dbReference>
<keyword evidence="15" id="KW-0539">Nucleus</keyword>
<dbReference type="CDD" id="cd00051">
    <property type="entry name" value="EFh"/>
    <property type="match status" value="2"/>
</dbReference>
<dbReference type="GO" id="GO:0008270">
    <property type="term" value="F:zinc ion binding"/>
    <property type="evidence" value="ECO:0007669"/>
    <property type="project" value="UniProtKB-KW"/>
</dbReference>
<dbReference type="Pfam" id="PF05406">
    <property type="entry name" value="WGR"/>
    <property type="match status" value="1"/>
</dbReference>
<evidence type="ECO:0000256" key="4">
    <source>
        <dbReference type="ARBA" id="ARBA00022676"/>
    </source>
</evidence>
<comment type="subcellular location">
    <subcellularLocation>
        <location evidence="2">Membrane</location>
        <topology evidence="2">Multi-pass membrane protein</topology>
    </subcellularLocation>
    <subcellularLocation>
        <location evidence="1">Nucleus</location>
    </subcellularLocation>
</comment>
<dbReference type="GO" id="GO:0016779">
    <property type="term" value="F:nucleotidyltransferase activity"/>
    <property type="evidence" value="ECO:0007669"/>
    <property type="project" value="UniProtKB-KW"/>
</dbReference>
<dbReference type="InterPro" id="IPR001623">
    <property type="entry name" value="DnaJ_domain"/>
</dbReference>
<dbReference type="SUPFAM" id="SSF46565">
    <property type="entry name" value="Chaperone J-domain"/>
    <property type="match status" value="1"/>
</dbReference>
<dbReference type="InterPro" id="IPR036770">
    <property type="entry name" value="Ankyrin_rpt-contain_sf"/>
</dbReference>
<dbReference type="InterPro" id="IPR004102">
    <property type="entry name" value="Poly(ADP-ribose)pol_reg_dom"/>
</dbReference>
<dbReference type="GO" id="GO:0005509">
    <property type="term" value="F:calcium ion binding"/>
    <property type="evidence" value="ECO:0007669"/>
    <property type="project" value="InterPro"/>
</dbReference>
<evidence type="ECO:0000256" key="13">
    <source>
        <dbReference type="ARBA" id="ARBA00023027"/>
    </source>
</evidence>
<feature type="region of interest" description="Disordered" evidence="20">
    <location>
        <begin position="824"/>
        <end position="844"/>
    </location>
</feature>
<evidence type="ECO:0000256" key="5">
    <source>
        <dbReference type="ARBA" id="ARBA00022679"/>
    </source>
</evidence>
<dbReference type="Gene3D" id="1.25.40.20">
    <property type="entry name" value="Ankyrin repeat-containing domain"/>
    <property type="match status" value="1"/>
</dbReference>
<dbReference type="InterPro" id="IPR027359">
    <property type="entry name" value="Volt_channel_dom_sf"/>
</dbReference>
<keyword evidence="12 21" id="KW-1133">Transmembrane helix</keyword>
<dbReference type="SUPFAM" id="SSF57716">
    <property type="entry name" value="Glucocorticoid receptor-like (DNA-binding domain)"/>
    <property type="match status" value="1"/>
</dbReference>
<evidence type="ECO:0000256" key="8">
    <source>
        <dbReference type="ARBA" id="ARBA00022723"/>
    </source>
</evidence>
<feature type="transmembrane region" description="Helical" evidence="21">
    <location>
        <begin position="238"/>
        <end position="262"/>
    </location>
</feature>
<dbReference type="Gene3D" id="2.20.140.10">
    <property type="entry name" value="WGR domain"/>
    <property type="match status" value="1"/>
</dbReference>
<dbReference type="CDD" id="cd06257">
    <property type="entry name" value="DnaJ"/>
    <property type="match status" value="1"/>
</dbReference>
<protein>
    <recommendedName>
        <fullName evidence="19">NAD(P)(+)--arginine ADP-ribosyltransferase</fullName>
        <ecNumber evidence="19">2.4.2.31</ecNumber>
    </recommendedName>
    <alternativeName>
        <fullName evidence="19">Mono(ADP-ribosyl)transferase</fullName>
    </alternativeName>
</protein>
<keyword evidence="9" id="KW-0863">Zinc-finger</keyword>
<dbReference type="Gene3D" id="1.20.142.10">
    <property type="entry name" value="Poly(ADP-ribose) polymerase, regulatory domain"/>
    <property type="match status" value="1"/>
</dbReference>
<dbReference type="SMART" id="SM00054">
    <property type="entry name" value="EFh"/>
    <property type="match status" value="4"/>
</dbReference>
<dbReference type="SUPFAM" id="SSF142921">
    <property type="entry name" value="WGR domain-like"/>
    <property type="match status" value="1"/>
</dbReference>
<keyword evidence="6 21" id="KW-0812">Transmembrane</keyword>
<keyword evidence="14 21" id="KW-0472">Membrane</keyword>
<feature type="region of interest" description="Disordered" evidence="20">
    <location>
        <begin position="1067"/>
        <end position="1114"/>
    </location>
</feature>
<feature type="region of interest" description="Disordered" evidence="20">
    <location>
        <begin position="893"/>
        <end position="965"/>
    </location>
</feature>
<evidence type="ECO:0000256" key="21">
    <source>
        <dbReference type="SAM" id="Phobius"/>
    </source>
</evidence>
<dbReference type="GO" id="GO:0106274">
    <property type="term" value="F:NAD+-protein-arginine ADP-ribosyltransferase activity"/>
    <property type="evidence" value="ECO:0007669"/>
    <property type="project" value="UniProtKB-EC"/>
</dbReference>
<dbReference type="Gene3D" id="3.90.176.10">
    <property type="entry name" value="Toxin ADP-ribosyltransferase, Chain A, domain 1"/>
    <property type="match status" value="1"/>
</dbReference>